<evidence type="ECO:0000313" key="4">
    <source>
        <dbReference type="Proteomes" id="UP000030361"/>
    </source>
</evidence>
<feature type="compositionally biased region" description="Low complexity" evidence="1">
    <location>
        <begin position="450"/>
        <end position="483"/>
    </location>
</feature>
<protein>
    <submittedName>
        <fullName evidence="3">Uncharacterized protein</fullName>
    </submittedName>
</protein>
<dbReference type="AlphaFoldDB" id="A0A1S6QHG0"/>
<feature type="region of interest" description="Disordered" evidence="1">
    <location>
        <begin position="450"/>
        <end position="515"/>
    </location>
</feature>
<feature type="signal peptide" evidence="2">
    <location>
        <begin position="1"/>
        <end position="20"/>
    </location>
</feature>
<keyword evidence="4" id="KW-1185">Reference proteome</keyword>
<accession>A0A1S6QHG0</accession>
<dbReference type="Proteomes" id="UP000030361">
    <property type="component" value="Chromosome"/>
</dbReference>
<organism evidence="3 4">
    <name type="scientific">Lentilactobacillus curieae</name>
    <dbReference type="NCBI Taxonomy" id="1138822"/>
    <lineage>
        <taxon>Bacteria</taxon>
        <taxon>Bacillati</taxon>
        <taxon>Bacillota</taxon>
        <taxon>Bacilli</taxon>
        <taxon>Lactobacillales</taxon>
        <taxon>Lactobacillaceae</taxon>
        <taxon>Lentilactobacillus</taxon>
    </lineage>
</organism>
<evidence type="ECO:0000256" key="2">
    <source>
        <dbReference type="SAM" id="SignalP"/>
    </source>
</evidence>
<proteinExistence type="predicted"/>
<gene>
    <name evidence="3" type="ORF">PL11_003450</name>
</gene>
<dbReference type="KEGG" id="lcu:PL11_003450"/>
<dbReference type="EMBL" id="CP018906">
    <property type="protein sequence ID" value="AQW21041.1"/>
    <property type="molecule type" value="Genomic_DNA"/>
</dbReference>
<sequence length="594" mass="64970">MKKRYIFLSVAALLGVGAFADNAVAATTSSQVAAKPQAETSEALVFSLQNGSPAAYGKDLTVKVYDGQKLVTTKVIKKTTDEYPSLANTGVTLTTKDGLVKGRTYKLVLTSDNQQVKPLTETFEFGDKQELDVEVDAFAYLAGKRVFKIVDADSGKPIANTSLKEIPNLNGAVKDNQKIAKHTDENGLVTVSTDDKEFIRDVIYHFDIDGYNQVGVMNFNLIGGEKGDKVEVIKVKPVTVAKPQVETSEALVFSLQNGSPAAYGKDLTVKVYDGQKLITTKVIKKTTDEYPSLANTGATLTTKDGLVKGQTYKLVLYSDNQKVKPLTESFKFGDKQKLDVEVDAFAYLAGKRVFKIVDADTGKPVKNANLTEIPNLNGAVKDNQKIAKRTDKNGLVTVSTDDKEFIRDVIYHFDIDGYTQVGEMNFNLIGGEKGDKVEVIKVKPAKVIKPSVPAKPASPVEQPSTQQPVSQTQQPSSQPVAPTESTNSTPAVQNPAPVVNSNSSTSQPAKPVKKNNSADLLATKFVKGKRYVKVSGSHRFYSNYHLNKWVKTRTHKQFTVKAKLVIEKQGHKLNYDLISDRHGHKYVIYAGFVH</sequence>
<feature type="compositionally biased region" description="Polar residues" evidence="1">
    <location>
        <begin position="499"/>
        <end position="515"/>
    </location>
</feature>
<dbReference type="RefSeq" id="WP_035166395.1">
    <property type="nucleotide sequence ID" value="NZ_CP018906.1"/>
</dbReference>
<reference evidence="3 4" key="1">
    <citation type="journal article" date="2015" name="Genome Announc.">
        <title>Genome Sequence of Lactobacillus curieae CCTCC M 2011381T, a Novel Producer of Gamma-aminobutyric Acid.</title>
        <authorList>
            <person name="Wang Y."/>
            <person name="Wang Y."/>
            <person name="Lang C."/>
            <person name="Wei D."/>
            <person name="Xu P."/>
            <person name="Xie J."/>
        </authorList>
    </citation>
    <scope>NUCLEOTIDE SEQUENCE [LARGE SCALE GENOMIC DNA]</scope>
    <source>
        <strain evidence="3 4">CCTCC M 2011381</strain>
    </source>
</reference>
<keyword evidence="2" id="KW-0732">Signal</keyword>
<dbReference type="OrthoDB" id="2325613at2"/>
<name>A0A1S6QHG0_9LACO</name>
<evidence type="ECO:0000256" key="1">
    <source>
        <dbReference type="SAM" id="MobiDB-lite"/>
    </source>
</evidence>
<feature type="chain" id="PRO_5038895071" evidence="2">
    <location>
        <begin position="21"/>
        <end position="594"/>
    </location>
</feature>
<evidence type="ECO:0000313" key="3">
    <source>
        <dbReference type="EMBL" id="AQW21041.1"/>
    </source>
</evidence>